<dbReference type="EMBL" id="CM055092">
    <property type="protein sequence ID" value="KAJ7570766.1"/>
    <property type="molecule type" value="Genomic_DNA"/>
</dbReference>
<gene>
    <name evidence="1" type="ORF">O6H91_01G134300</name>
</gene>
<evidence type="ECO:0000313" key="2">
    <source>
        <dbReference type="Proteomes" id="UP001162992"/>
    </source>
</evidence>
<comment type="caution">
    <text evidence="1">The sequence shown here is derived from an EMBL/GenBank/DDBJ whole genome shotgun (WGS) entry which is preliminary data.</text>
</comment>
<protein>
    <submittedName>
        <fullName evidence="1">Uncharacterized protein</fullName>
    </submittedName>
</protein>
<keyword evidence="2" id="KW-1185">Reference proteome</keyword>
<dbReference type="Proteomes" id="UP001162992">
    <property type="component" value="Chromosome 1"/>
</dbReference>
<organism evidence="1 2">
    <name type="scientific">Diphasiastrum complanatum</name>
    <name type="common">Issler's clubmoss</name>
    <name type="synonym">Lycopodium complanatum</name>
    <dbReference type="NCBI Taxonomy" id="34168"/>
    <lineage>
        <taxon>Eukaryota</taxon>
        <taxon>Viridiplantae</taxon>
        <taxon>Streptophyta</taxon>
        <taxon>Embryophyta</taxon>
        <taxon>Tracheophyta</taxon>
        <taxon>Lycopodiopsida</taxon>
        <taxon>Lycopodiales</taxon>
        <taxon>Lycopodiaceae</taxon>
        <taxon>Lycopodioideae</taxon>
        <taxon>Diphasiastrum</taxon>
    </lineage>
</organism>
<name>A0ACC2EWC9_DIPCM</name>
<evidence type="ECO:0000313" key="1">
    <source>
        <dbReference type="EMBL" id="KAJ7570766.1"/>
    </source>
</evidence>
<reference evidence="2" key="1">
    <citation type="journal article" date="2024" name="Proc. Natl. Acad. Sci. U.S.A.">
        <title>Extraordinary preservation of gene collinearity over three hundred million years revealed in homosporous lycophytes.</title>
        <authorList>
            <person name="Li C."/>
            <person name="Wickell D."/>
            <person name="Kuo L.Y."/>
            <person name="Chen X."/>
            <person name="Nie B."/>
            <person name="Liao X."/>
            <person name="Peng D."/>
            <person name="Ji J."/>
            <person name="Jenkins J."/>
            <person name="Williams M."/>
            <person name="Shu S."/>
            <person name="Plott C."/>
            <person name="Barry K."/>
            <person name="Rajasekar S."/>
            <person name="Grimwood J."/>
            <person name="Han X."/>
            <person name="Sun S."/>
            <person name="Hou Z."/>
            <person name="He W."/>
            <person name="Dai G."/>
            <person name="Sun C."/>
            <person name="Schmutz J."/>
            <person name="Leebens-Mack J.H."/>
            <person name="Li F.W."/>
            <person name="Wang L."/>
        </authorList>
    </citation>
    <scope>NUCLEOTIDE SEQUENCE [LARGE SCALE GENOMIC DNA]</scope>
    <source>
        <strain evidence="2">cv. PW_Plant_1</strain>
    </source>
</reference>
<proteinExistence type="predicted"/>
<sequence length="287" mass="29471">MAATTLSSASLVVQGVAAAASALGSSHSSVHGSSLSVKQLLPVLAAAPRGAFGGCCKAEVVEQAATGSTLNVVPSLPRRLALALLAGSVAASFGRVAPAVAAYGEAANVFGSPKQQSGFTPYAGSGFKLNVPSKWNPSKESEFPGTVLRYEDNFDAKSNLSVMVTPTEKASITEFGSPQKFLESVSYLLGKQAYAGNTVSEGGFSPNAVAAAALLKAAEKEIDGKKYYNLDILTRTADGDEGGTHQLIVGTVADGNLYLLKAQAGDKRWFKGADKFVKGVAESFSVA</sequence>
<accession>A0ACC2EWC9</accession>